<sequence>MQVGSAHEGLDYWQQREQQQLGGQEAPVPMGVAGRGGGGSVAAGALSGGSTRCYASLPYEELKKHFTRWEGTAPTTNAAAADGRGGDRAGAAAGAGAAAAATGNPMDFLGPYDLGMSQLHFLDGSGGVKSLRAVPLPQELLRRWAPRLEGRSLVLVVRQGLSHCLKHHDLRACCECEDSHDDHCCRCGFPRRCTCKKGFQEPSTEQLLTAAGTAGRSVAGCCCCCCVKCKRPREGCRCPDPFRHQRHQIYRSFLAELDPAAPADQRKKAKGGPKNPEAWQTGAFPWRDGLLPGAGAAGSHVAVRWRSWWPAW</sequence>
<gene>
    <name evidence="1" type="ORF">GPECTOR_16g745</name>
</gene>
<dbReference type="AlphaFoldDB" id="A0A150GMK7"/>
<evidence type="ECO:0000313" key="1">
    <source>
        <dbReference type="EMBL" id="KXZ50570.1"/>
    </source>
</evidence>
<name>A0A150GMK7_GONPE</name>
<comment type="caution">
    <text evidence="1">The sequence shown here is derived from an EMBL/GenBank/DDBJ whole genome shotgun (WGS) entry which is preliminary data.</text>
</comment>
<reference evidence="2" key="1">
    <citation type="journal article" date="2016" name="Nat. Commun.">
        <title>The Gonium pectorale genome demonstrates co-option of cell cycle regulation during the evolution of multicellularity.</title>
        <authorList>
            <person name="Hanschen E.R."/>
            <person name="Marriage T.N."/>
            <person name="Ferris P.J."/>
            <person name="Hamaji T."/>
            <person name="Toyoda A."/>
            <person name="Fujiyama A."/>
            <person name="Neme R."/>
            <person name="Noguchi H."/>
            <person name="Minakuchi Y."/>
            <person name="Suzuki M."/>
            <person name="Kawai-Toyooka H."/>
            <person name="Smith D.R."/>
            <person name="Sparks H."/>
            <person name="Anderson J."/>
            <person name="Bakaric R."/>
            <person name="Luria V."/>
            <person name="Karger A."/>
            <person name="Kirschner M.W."/>
            <person name="Durand P.M."/>
            <person name="Michod R.E."/>
            <person name="Nozaki H."/>
            <person name="Olson B.J."/>
        </authorList>
    </citation>
    <scope>NUCLEOTIDE SEQUENCE [LARGE SCALE GENOMIC DNA]</scope>
    <source>
        <strain evidence="2">NIES-2863</strain>
    </source>
</reference>
<dbReference type="EMBL" id="LSYV01000017">
    <property type="protein sequence ID" value="KXZ50570.1"/>
    <property type="molecule type" value="Genomic_DNA"/>
</dbReference>
<proteinExistence type="predicted"/>
<organism evidence="1 2">
    <name type="scientific">Gonium pectorale</name>
    <name type="common">Green alga</name>
    <dbReference type="NCBI Taxonomy" id="33097"/>
    <lineage>
        <taxon>Eukaryota</taxon>
        <taxon>Viridiplantae</taxon>
        <taxon>Chlorophyta</taxon>
        <taxon>core chlorophytes</taxon>
        <taxon>Chlorophyceae</taxon>
        <taxon>CS clade</taxon>
        <taxon>Chlamydomonadales</taxon>
        <taxon>Volvocaceae</taxon>
        <taxon>Gonium</taxon>
    </lineage>
</organism>
<dbReference type="Proteomes" id="UP000075714">
    <property type="component" value="Unassembled WGS sequence"/>
</dbReference>
<accession>A0A150GMK7</accession>
<protein>
    <submittedName>
        <fullName evidence="1">Uncharacterized protein</fullName>
    </submittedName>
</protein>
<keyword evidence="2" id="KW-1185">Reference proteome</keyword>
<evidence type="ECO:0000313" key="2">
    <source>
        <dbReference type="Proteomes" id="UP000075714"/>
    </source>
</evidence>